<comment type="caution">
    <text evidence="4">The sequence shown here is derived from an EMBL/GenBank/DDBJ whole genome shotgun (WGS) entry which is preliminary data.</text>
</comment>
<dbReference type="Proteomes" id="UP000887222">
    <property type="component" value="Unassembled WGS sequence"/>
</dbReference>
<evidence type="ECO:0000256" key="2">
    <source>
        <dbReference type="ARBA" id="ARBA00022676"/>
    </source>
</evidence>
<sequence>MDKSVWIVVLNWRNGRDTVDCLESILAHGGGQVAGVVVCDNASGDDSVPVIRQWAAGRGVALPEMHWRDGRCEPDIHCASATASHPAFCLIHTGANLGFAGGNNVGIEYARRHTDFDYLFLLNNDALLTPGAIAALARRMSETGAGMAGCKVVYYHTPDTVQAWGGARYSPALGRARHLGAGAPIGQPCGPSDVEPELDYILGAALMVSRECIDRIGLMEDRYFLYYEEVDWATRARRAGLTLAYAPDAVVYHKEGGTIGSSAKKGQRSLLSEYYLTRSRLLFTARFYPWFVPTVLAFTVAKMLQALARRDVARARVGARALLGRPFGAGR</sequence>
<reference evidence="4 5" key="1">
    <citation type="journal article" date="2022" name="Int. J. Syst. Evol. Microbiol.">
        <title>Noviherbaspirillum aridicola sp. nov., isolated from an arid soil in Pakistan.</title>
        <authorList>
            <person name="Khan I.U."/>
            <person name="Saqib M."/>
            <person name="Amin A."/>
            <person name="Hussain F."/>
            <person name="Li L."/>
            <person name="Liu Y.H."/>
            <person name="Fang B.Z."/>
            <person name="Ahmed I."/>
            <person name="Li W.J."/>
        </authorList>
    </citation>
    <scope>NUCLEOTIDE SEQUENCE [LARGE SCALE GENOMIC DNA]</scope>
    <source>
        <strain evidence="4 5">NCCP-691</strain>
    </source>
</reference>
<keyword evidence="3" id="KW-0808">Transferase</keyword>
<evidence type="ECO:0000313" key="5">
    <source>
        <dbReference type="Proteomes" id="UP000887222"/>
    </source>
</evidence>
<keyword evidence="2" id="KW-0328">Glycosyltransferase</keyword>
<name>A0ABQ4Q5N5_9BURK</name>
<dbReference type="CDD" id="cd04186">
    <property type="entry name" value="GT_2_like_c"/>
    <property type="match status" value="1"/>
</dbReference>
<evidence type="ECO:0000313" key="4">
    <source>
        <dbReference type="EMBL" id="GIZ52512.1"/>
    </source>
</evidence>
<evidence type="ECO:0000256" key="3">
    <source>
        <dbReference type="ARBA" id="ARBA00022679"/>
    </source>
</evidence>
<protein>
    <submittedName>
        <fullName evidence="4">Rhamnosyltransferase</fullName>
    </submittedName>
</protein>
<dbReference type="PANTHER" id="PTHR43179:SF12">
    <property type="entry name" value="GALACTOFURANOSYLTRANSFERASE GLFT2"/>
    <property type="match status" value="1"/>
</dbReference>
<dbReference type="SUPFAM" id="SSF53448">
    <property type="entry name" value="Nucleotide-diphospho-sugar transferases"/>
    <property type="match status" value="1"/>
</dbReference>
<gene>
    <name evidence="4" type="ORF">NCCP691_25260</name>
</gene>
<comment type="similarity">
    <text evidence="1">Belongs to the glycosyltransferase 2 family.</text>
</comment>
<dbReference type="PANTHER" id="PTHR43179">
    <property type="entry name" value="RHAMNOSYLTRANSFERASE WBBL"/>
    <property type="match status" value="1"/>
</dbReference>
<proteinExistence type="inferred from homology"/>
<dbReference type="EMBL" id="BPMK01000010">
    <property type="protein sequence ID" value="GIZ52512.1"/>
    <property type="molecule type" value="Genomic_DNA"/>
</dbReference>
<dbReference type="RefSeq" id="WP_220808869.1">
    <property type="nucleotide sequence ID" value="NZ_BPMK01000010.1"/>
</dbReference>
<keyword evidence="5" id="KW-1185">Reference proteome</keyword>
<accession>A0ABQ4Q5N5</accession>
<evidence type="ECO:0000256" key="1">
    <source>
        <dbReference type="ARBA" id="ARBA00006739"/>
    </source>
</evidence>
<dbReference type="Pfam" id="PF13641">
    <property type="entry name" value="Glyco_tranf_2_3"/>
    <property type="match status" value="1"/>
</dbReference>
<dbReference type="InterPro" id="IPR029044">
    <property type="entry name" value="Nucleotide-diphossugar_trans"/>
</dbReference>
<organism evidence="4 5">
    <name type="scientific">Noviherbaspirillum aridicola</name>
    <dbReference type="NCBI Taxonomy" id="2849687"/>
    <lineage>
        <taxon>Bacteria</taxon>
        <taxon>Pseudomonadati</taxon>
        <taxon>Pseudomonadota</taxon>
        <taxon>Betaproteobacteria</taxon>
        <taxon>Burkholderiales</taxon>
        <taxon>Oxalobacteraceae</taxon>
        <taxon>Noviherbaspirillum</taxon>
    </lineage>
</organism>
<dbReference type="Gene3D" id="3.90.550.10">
    <property type="entry name" value="Spore Coat Polysaccharide Biosynthesis Protein SpsA, Chain A"/>
    <property type="match status" value="1"/>
</dbReference>